<dbReference type="EMBL" id="CAJOBI010037240">
    <property type="protein sequence ID" value="CAF4306087.1"/>
    <property type="molecule type" value="Genomic_DNA"/>
</dbReference>
<name>A0A8S2TYA9_9BILA</name>
<organism evidence="2 3">
    <name type="scientific">Rotaria magnacalcarata</name>
    <dbReference type="NCBI Taxonomy" id="392030"/>
    <lineage>
        <taxon>Eukaryota</taxon>
        <taxon>Metazoa</taxon>
        <taxon>Spiralia</taxon>
        <taxon>Gnathifera</taxon>
        <taxon>Rotifera</taxon>
        <taxon>Eurotatoria</taxon>
        <taxon>Bdelloidea</taxon>
        <taxon>Philodinida</taxon>
        <taxon>Philodinidae</taxon>
        <taxon>Rotaria</taxon>
    </lineage>
</organism>
<sequence>MDQERAMMINLSYQKLIMPTFSVRQRRTENPLRERLLVRKFITQLETYYFYQQQAQWQYYKEQETMALNNNQSNQHDEQ</sequence>
<proteinExistence type="predicted"/>
<accession>A0A8S2TYA9</accession>
<protein>
    <submittedName>
        <fullName evidence="2">Uncharacterized protein</fullName>
    </submittedName>
</protein>
<dbReference type="EMBL" id="CAJOBI010037022">
    <property type="protein sequence ID" value="CAF4304871.1"/>
    <property type="molecule type" value="Genomic_DNA"/>
</dbReference>
<dbReference type="AlphaFoldDB" id="A0A8S2TYA9"/>
<feature type="non-terminal residue" evidence="2">
    <location>
        <position position="1"/>
    </location>
</feature>
<evidence type="ECO:0000313" key="2">
    <source>
        <dbReference type="EMBL" id="CAF4306087.1"/>
    </source>
</evidence>
<dbReference type="Proteomes" id="UP000676336">
    <property type="component" value="Unassembled WGS sequence"/>
</dbReference>
<gene>
    <name evidence="1" type="ORF">SMN809_LOCUS26272</name>
    <name evidence="2" type="ORF">SMN809_LOCUS26326</name>
</gene>
<evidence type="ECO:0000313" key="3">
    <source>
        <dbReference type="Proteomes" id="UP000676336"/>
    </source>
</evidence>
<reference evidence="2" key="1">
    <citation type="submission" date="2021-02" db="EMBL/GenBank/DDBJ databases">
        <authorList>
            <person name="Nowell W R."/>
        </authorList>
    </citation>
    <scope>NUCLEOTIDE SEQUENCE</scope>
</reference>
<comment type="caution">
    <text evidence="2">The sequence shown here is derived from an EMBL/GenBank/DDBJ whole genome shotgun (WGS) entry which is preliminary data.</text>
</comment>
<evidence type="ECO:0000313" key="1">
    <source>
        <dbReference type="EMBL" id="CAF4304871.1"/>
    </source>
</evidence>